<keyword evidence="5" id="KW-0210">Decarboxylase</keyword>
<dbReference type="AlphaFoldDB" id="A0A7S3L8E2"/>
<feature type="chain" id="PRO_5031002757" description="indole-3-glycerol-phosphate synthase" evidence="9">
    <location>
        <begin position="22"/>
        <end position="364"/>
    </location>
</feature>
<evidence type="ECO:0000256" key="9">
    <source>
        <dbReference type="SAM" id="SignalP"/>
    </source>
</evidence>
<dbReference type="GO" id="GO:0000162">
    <property type="term" value="P:L-tryptophan biosynthetic process"/>
    <property type="evidence" value="ECO:0007669"/>
    <property type="project" value="UniProtKB-UniPathway"/>
</dbReference>
<dbReference type="UniPathway" id="UPA00035">
    <property type="reaction ID" value="UER00043"/>
</dbReference>
<feature type="domain" description="Indole-3-glycerol phosphate synthase" evidence="10">
    <location>
        <begin position="89"/>
        <end position="319"/>
    </location>
</feature>
<evidence type="ECO:0000256" key="5">
    <source>
        <dbReference type="ARBA" id="ARBA00022793"/>
    </source>
</evidence>
<dbReference type="PROSITE" id="PS51257">
    <property type="entry name" value="PROKAR_LIPOPROTEIN"/>
    <property type="match status" value="1"/>
</dbReference>
<evidence type="ECO:0000256" key="2">
    <source>
        <dbReference type="ARBA" id="ARBA00004696"/>
    </source>
</evidence>
<evidence type="ECO:0000313" key="11">
    <source>
        <dbReference type="EMBL" id="CAE0415459.1"/>
    </source>
</evidence>
<comment type="pathway">
    <text evidence="2">Amino-acid biosynthesis; L-tryptophan biosynthesis; L-tryptophan from chorismate: step 4/5.</text>
</comment>
<dbReference type="InterPro" id="IPR011060">
    <property type="entry name" value="RibuloseP-bd_barrel"/>
</dbReference>
<keyword evidence="9" id="KW-0732">Signal</keyword>
<dbReference type="EC" id="4.1.1.48" evidence="3"/>
<comment type="catalytic activity">
    <reaction evidence="1">
        <text>1-(2-carboxyphenylamino)-1-deoxy-D-ribulose 5-phosphate + H(+) = (1S,2R)-1-C-(indol-3-yl)glycerol 3-phosphate + CO2 + H2O</text>
        <dbReference type="Rhea" id="RHEA:23476"/>
        <dbReference type="ChEBI" id="CHEBI:15377"/>
        <dbReference type="ChEBI" id="CHEBI:15378"/>
        <dbReference type="ChEBI" id="CHEBI:16526"/>
        <dbReference type="ChEBI" id="CHEBI:58613"/>
        <dbReference type="ChEBI" id="CHEBI:58866"/>
        <dbReference type="EC" id="4.1.1.48"/>
    </reaction>
</comment>
<dbReference type="GO" id="GO:0004425">
    <property type="term" value="F:indole-3-glycerol-phosphate synthase activity"/>
    <property type="evidence" value="ECO:0007669"/>
    <property type="project" value="UniProtKB-EC"/>
</dbReference>
<keyword evidence="4" id="KW-0028">Amino-acid biosynthesis</keyword>
<dbReference type="InterPro" id="IPR013785">
    <property type="entry name" value="Aldolase_TIM"/>
</dbReference>
<name>A0A7S3L8E2_9STRA</name>
<dbReference type="GO" id="GO:0004640">
    <property type="term" value="F:phosphoribosylanthranilate isomerase activity"/>
    <property type="evidence" value="ECO:0007669"/>
    <property type="project" value="TreeGrafter"/>
</dbReference>
<accession>A0A7S3L8E2</accession>
<keyword evidence="8" id="KW-0456">Lyase</keyword>
<protein>
    <recommendedName>
        <fullName evidence="3">indole-3-glycerol-phosphate synthase</fullName>
        <ecNumber evidence="3">4.1.1.48</ecNumber>
    </recommendedName>
</protein>
<evidence type="ECO:0000256" key="3">
    <source>
        <dbReference type="ARBA" id="ARBA00012362"/>
    </source>
</evidence>
<gene>
    <name evidence="11" type="ORF">ACOF00016_LOCUS12566</name>
</gene>
<reference evidence="11" key="1">
    <citation type="submission" date="2021-01" db="EMBL/GenBank/DDBJ databases">
        <authorList>
            <person name="Corre E."/>
            <person name="Pelletier E."/>
            <person name="Niang G."/>
            <person name="Scheremetjew M."/>
            <person name="Finn R."/>
            <person name="Kale V."/>
            <person name="Holt S."/>
            <person name="Cochrane G."/>
            <person name="Meng A."/>
            <person name="Brown T."/>
            <person name="Cohen L."/>
        </authorList>
    </citation>
    <scope>NUCLEOTIDE SEQUENCE</scope>
    <source>
        <strain evidence="11">CCMP127</strain>
    </source>
</reference>
<evidence type="ECO:0000256" key="4">
    <source>
        <dbReference type="ARBA" id="ARBA00022605"/>
    </source>
</evidence>
<dbReference type="EMBL" id="HBIM01016000">
    <property type="protein sequence ID" value="CAE0415459.1"/>
    <property type="molecule type" value="Transcribed_RNA"/>
</dbReference>
<keyword evidence="6" id="KW-0822">Tryptophan biosynthesis</keyword>
<evidence type="ECO:0000256" key="7">
    <source>
        <dbReference type="ARBA" id="ARBA00023141"/>
    </source>
</evidence>
<dbReference type="InterPro" id="IPR045186">
    <property type="entry name" value="Indole-3-glycerol_P_synth"/>
</dbReference>
<dbReference type="PANTHER" id="PTHR22854">
    <property type="entry name" value="TRYPTOPHAN BIOSYNTHESIS PROTEIN"/>
    <property type="match status" value="1"/>
</dbReference>
<dbReference type="Gene3D" id="3.20.20.70">
    <property type="entry name" value="Aldolase class I"/>
    <property type="match status" value="1"/>
</dbReference>
<feature type="signal peptide" evidence="9">
    <location>
        <begin position="1"/>
        <end position="21"/>
    </location>
</feature>
<dbReference type="SUPFAM" id="SSF51366">
    <property type="entry name" value="Ribulose-phoshate binding barrel"/>
    <property type="match status" value="1"/>
</dbReference>
<dbReference type="Pfam" id="PF00218">
    <property type="entry name" value="IGPS"/>
    <property type="match status" value="1"/>
</dbReference>
<evidence type="ECO:0000256" key="6">
    <source>
        <dbReference type="ARBA" id="ARBA00022822"/>
    </source>
</evidence>
<dbReference type="PANTHER" id="PTHR22854:SF2">
    <property type="entry name" value="INDOLE-3-GLYCEROL-PHOSPHATE SYNTHASE"/>
    <property type="match status" value="1"/>
</dbReference>
<proteinExistence type="predicted"/>
<keyword evidence="7" id="KW-0057">Aromatic amino acid biosynthesis</keyword>
<evidence type="ECO:0000259" key="10">
    <source>
        <dbReference type="Pfam" id="PF00218"/>
    </source>
</evidence>
<organism evidence="11">
    <name type="scientific">Amphora coffeiformis</name>
    <dbReference type="NCBI Taxonomy" id="265554"/>
    <lineage>
        <taxon>Eukaryota</taxon>
        <taxon>Sar</taxon>
        <taxon>Stramenopiles</taxon>
        <taxon>Ochrophyta</taxon>
        <taxon>Bacillariophyta</taxon>
        <taxon>Bacillariophyceae</taxon>
        <taxon>Bacillariophycidae</taxon>
        <taxon>Thalassiophysales</taxon>
        <taxon>Catenulaceae</taxon>
        <taxon>Amphora</taxon>
    </lineage>
</organism>
<evidence type="ECO:0000256" key="1">
    <source>
        <dbReference type="ARBA" id="ARBA00001633"/>
    </source>
</evidence>
<dbReference type="InterPro" id="IPR013798">
    <property type="entry name" value="Indole-3-glycerol_P_synth_dom"/>
</dbReference>
<evidence type="ECO:0000256" key="8">
    <source>
        <dbReference type="ARBA" id="ARBA00023239"/>
    </source>
</evidence>
<sequence length="364" mass="38957">MIFSRAIVASAVTVLAISCSGFVPSTTTTSTTRHTSSSSSRTTPLYAIAALAKRAKQADLKKYAEDGIDDSVMAVYKEMKAAMANVDLSDQSPGPLQQALTKRKGTVTVIAEFKRKNSEAENGYINTDIFAPELLSPIFREYGAAACAVMADERMGGCTYDDLAAMVEEQRRAQNEVPGPIPVINNDLIIDELQVARTAAMGCVACVISLEICGDETTSTLLQAAKAANVEAIVSVSSAEDAQKAVDLGARLISVIHVDGVDDKVKVVQDLVVPEGQKVCTIANILARNNKQLKEIEEAWELRDKGFNSVWIGEALYKSGADFSEHPGAIIRSMKSKSSVKWASPKASSGRGEGAREYLGDILM</sequence>